<evidence type="ECO:0000313" key="27">
    <source>
        <dbReference type="RefSeq" id="XP_031564617.1"/>
    </source>
</evidence>
<comment type="similarity">
    <text evidence="8">Belongs to the G-protein coupled receptor 1 family.</text>
</comment>
<dbReference type="KEGG" id="aten:116300002"/>
<evidence type="ECO:0000256" key="2">
    <source>
        <dbReference type="ARBA" id="ARBA00022692"/>
    </source>
</evidence>
<dbReference type="RefSeq" id="XP_031564618.1">
    <property type="nucleotide sequence ID" value="XM_031708758.1"/>
</dbReference>
<keyword evidence="3 9" id="KW-1133">Transmembrane helix</keyword>
<evidence type="ECO:0000313" key="13">
    <source>
        <dbReference type="RefSeq" id="XP_031564602.1"/>
    </source>
</evidence>
<gene>
    <name evidence="12 13 14 15 16 17 18 19 20 21 22 23 24 25 26 27 28" type="primary">LOC116300002</name>
</gene>
<feature type="transmembrane region" description="Helical" evidence="9">
    <location>
        <begin position="114"/>
        <end position="138"/>
    </location>
</feature>
<evidence type="ECO:0000256" key="4">
    <source>
        <dbReference type="ARBA" id="ARBA00023040"/>
    </source>
</evidence>
<dbReference type="GO" id="GO:0016020">
    <property type="term" value="C:membrane"/>
    <property type="evidence" value="ECO:0007669"/>
    <property type="project" value="UniProtKB-SubCell"/>
</dbReference>
<dbReference type="SMART" id="SM01381">
    <property type="entry name" value="7TM_GPCR_Srsx"/>
    <property type="match status" value="1"/>
</dbReference>
<dbReference type="GeneID" id="116300002"/>
<evidence type="ECO:0000313" key="25">
    <source>
        <dbReference type="RefSeq" id="XP_031564615.1"/>
    </source>
</evidence>
<dbReference type="RefSeq" id="XP_031564616.1">
    <property type="nucleotide sequence ID" value="XM_031708756.1"/>
</dbReference>
<evidence type="ECO:0000313" key="20">
    <source>
        <dbReference type="RefSeq" id="XP_031564610.1"/>
    </source>
</evidence>
<dbReference type="RefSeq" id="XP_031564605.1">
    <property type="nucleotide sequence ID" value="XM_031708745.1"/>
</dbReference>
<dbReference type="PANTHER" id="PTHR24235">
    <property type="entry name" value="NEUROPEPTIDE Y RECEPTOR"/>
    <property type="match status" value="1"/>
</dbReference>
<evidence type="ECO:0000313" key="21">
    <source>
        <dbReference type="RefSeq" id="XP_031564611.1"/>
    </source>
</evidence>
<dbReference type="RefSeq" id="XP_031564617.1">
    <property type="nucleotide sequence ID" value="XM_031708757.1"/>
</dbReference>
<sequence>MNSTFGIEPTTSVNAVTTAPPIAAQAYFIEPNPSKIFRYVLYALLFLFAVVGNIAVCVVPIRQKRMRTFTYFLITNLAVSDIGTMLCLPPLLMFDYTSTWSIGETMCKLVNPSLTMFSLITTNTLVAIAIDRFMSLVFPFVRRPQKKETILVVTLTWLVAFACVLPSFGARKLTPIMEGGHVFVYCDEEFPGDTVEDKIYHKKIYDIALYLINNTIPIIIISLVYVIIIFKLKGISLSKVFKRKSSKSSFEGYSQPALNSDEVYLKQKNERERKFMQMLLSVVVVFVLFYVPVQTLFLLNTLLPSTSGWYYLYITYYYLYLMMWVPNALNPILYGAMNEQYARAFKKILCCRWKSRKDGFGSTLGSYSRAPTTTKNTRNDVAGSNTRETEMTLM</sequence>
<reference evidence="12 13" key="1">
    <citation type="submission" date="2025-04" db="UniProtKB">
        <authorList>
            <consortium name="RefSeq"/>
        </authorList>
    </citation>
    <scope>IDENTIFICATION</scope>
    <source>
        <tissue evidence="12 13">Tentacle</tissue>
    </source>
</reference>
<dbReference type="SUPFAM" id="SSF81321">
    <property type="entry name" value="Family A G protein-coupled receptor-like"/>
    <property type="match status" value="1"/>
</dbReference>
<proteinExistence type="inferred from homology"/>
<evidence type="ECO:0000259" key="10">
    <source>
        <dbReference type="PROSITE" id="PS50262"/>
    </source>
</evidence>
<feature type="transmembrane region" description="Helical" evidence="9">
    <location>
        <begin position="275"/>
        <end position="297"/>
    </location>
</feature>
<keyword evidence="4 8" id="KW-0297">G-protein coupled receptor</keyword>
<evidence type="ECO:0000313" key="26">
    <source>
        <dbReference type="RefSeq" id="XP_031564616.1"/>
    </source>
</evidence>
<dbReference type="AlphaFoldDB" id="A0A6P8IBE0"/>
<dbReference type="RefSeq" id="XP_031564609.1">
    <property type="nucleotide sequence ID" value="XM_031708749.1"/>
</dbReference>
<evidence type="ECO:0000313" key="15">
    <source>
        <dbReference type="RefSeq" id="XP_031564604.1"/>
    </source>
</evidence>
<evidence type="ECO:0000313" key="22">
    <source>
        <dbReference type="RefSeq" id="XP_031564612.1"/>
    </source>
</evidence>
<evidence type="ECO:0000313" key="19">
    <source>
        <dbReference type="RefSeq" id="XP_031564609.1"/>
    </source>
</evidence>
<dbReference type="PANTHER" id="PTHR24235:SF29">
    <property type="entry name" value="GH23382P"/>
    <property type="match status" value="1"/>
</dbReference>
<evidence type="ECO:0000256" key="1">
    <source>
        <dbReference type="ARBA" id="ARBA00004141"/>
    </source>
</evidence>
<feature type="transmembrane region" description="Helical" evidence="9">
    <location>
        <begin position="150"/>
        <end position="168"/>
    </location>
</feature>
<dbReference type="InterPro" id="IPR017452">
    <property type="entry name" value="GPCR_Rhodpsn_7TM"/>
</dbReference>
<evidence type="ECO:0000313" key="16">
    <source>
        <dbReference type="RefSeq" id="XP_031564605.1"/>
    </source>
</evidence>
<feature type="domain" description="G-protein coupled receptors family 1 profile" evidence="10">
    <location>
        <begin position="52"/>
        <end position="334"/>
    </location>
</feature>
<protein>
    <submittedName>
        <fullName evidence="12 13">Orexin receptor type 2-like</fullName>
    </submittedName>
</protein>
<feature type="transmembrane region" description="Helical" evidence="9">
    <location>
        <begin position="207"/>
        <end position="230"/>
    </location>
</feature>
<dbReference type="InterPro" id="IPR000276">
    <property type="entry name" value="GPCR_Rhodpsn"/>
</dbReference>
<dbReference type="PROSITE" id="PS00237">
    <property type="entry name" value="G_PROTEIN_RECEP_F1_1"/>
    <property type="match status" value="1"/>
</dbReference>
<dbReference type="RefSeq" id="XP_031564614.1">
    <property type="nucleotide sequence ID" value="XM_031708754.1"/>
</dbReference>
<dbReference type="RefSeq" id="XP_031564604.1">
    <property type="nucleotide sequence ID" value="XM_031708744.1"/>
</dbReference>
<evidence type="ECO:0000256" key="8">
    <source>
        <dbReference type="RuleBase" id="RU000688"/>
    </source>
</evidence>
<keyword evidence="5 9" id="KW-0472">Membrane</keyword>
<organism evidence="11 12">
    <name type="scientific">Actinia tenebrosa</name>
    <name type="common">Australian red waratah sea anemone</name>
    <dbReference type="NCBI Taxonomy" id="6105"/>
    <lineage>
        <taxon>Eukaryota</taxon>
        <taxon>Metazoa</taxon>
        <taxon>Cnidaria</taxon>
        <taxon>Anthozoa</taxon>
        <taxon>Hexacorallia</taxon>
        <taxon>Actiniaria</taxon>
        <taxon>Actiniidae</taxon>
        <taxon>Actinia</taxon>
    </lineage>
</organism>
<evidence type="ECO:0000256" key="5">
    <source>
        <dbReference type="ARBA" id="ARBA00023136"/>
    </source>
</evidence>
<evidence type="ECO:0000313" key="14">
    <source>
        <dbReference type="RefSeq" id="XP_031564603.1"/>
    </source>
</evidence>
<evidence type="ECO:0000313" key="18">
    <source>
        <dbReference type="RefSeq" id="XP_031564608.1"/>
    </source>
</evidence>
<dbReference type="RefSeq" id="XP_031564611.1">
    <property type="nucleotide sequence ID" value="XM_031708751.1"/>
</dbReference>
<dbReference type="PROSITE" id="PS50262">
    <property type="entry name" value="G_PROTEIN_RECEP_F1_2"/>
    <property type="match status" value="1"/>
</dbReference>
<dbReference type="RefSeq" id="XP_031564615.1">
    <property type="nucleotide sequence ID" value="XM_031708755.1"/>
</dbReference>
<dbReference type="RefSeq" id="XP_031564612.1">
    <property type="nucleotide sequence ID" value="XM_031708752.1"/>
</dbReference>
<evidence type="ECO:0000313" key="24">
    <source>
        <dbReference type="RefSeq" id="XP_031564614.1"/>
    </source>
</evidence>
<dbReference type="GO" id="GO:0004930">
    <property type="term" value="F:G protein-coupled receptor activity"/>
    <property type="evidence" value="ECO:0007669"/>
    <property type="project" value="UniProtKB-KW"/>
</dbReference>
<dbReference type="RefSeq" id="XP_031564601.1">
    <property type="nucleotide sequence ID" value="XM_031708741.1"/>
</dbReference>
<feature type="transmembrane region" description="Helical" evidence="9">
    <location>
        <begin position="317"/>
        <end position="337"/>
    </location>
</feature>
<dbReference type="RefSeq" id="XP_031564610.1">
    <property type="nucleotide sequence ID" value="XM_031708750.1"/>
</dbReference>
<comment type="subcellular location">
    <subcellularLocation>
        <location evidence="1">Membrane</location>
        <topology evidence="1">Multi-pass membrane protein</topology>
    </subcellularLocation>
</comment>
<evidence type="ECO:0000313" key="12">
    <source>
        <dbReference type="RefSeq" id="XP_031564601.1"/>
    </source>
</evidence>
<dbReference type="OrthoDB" id="5957382at2759"/>
<evidence type="ECO:0000256" key="6">
    <source>
        <dbReference type="ARBA" id="ARBA00023170"/>
    </source>
</evidence>
<accession>A0A6P8IBE0</accession>
<feature type="transmembrane region" description="Helical" evidence="9">
    <location>
        <begin position="71"/>
        <end position="94"/>
    </location>
</feature>
<keyword evidence="6 8" id="KW-0675">Receptor</keyword>
<dbReference type="RefSeq" id="XP_031564603.1">
    <property type="nucleotide sequence ID" value="XM_031708743.1"/>
</dbReference>
<dbReference type="PRINTS" id="PR00237">
    <property type="entry name" value="GPCRRHODOPSN"/>
</dbReference>
<dbReference type="Pfam" id="PF00001">
    <property type="entry name" value="7tm_1"/>
    <property type="match status" value="1"/>
</dbReference>
<evidence type="ECO:0000313" key="11">
    <source>
        <dbReference type="Proteomes" id="UP000515163"/>
    </source>
</evidence>
<evidence type="ECO:0000256" key="7">
    <source>
        <dbReference type="ARBA" id="ARBA00023224"/>
    </source>
</evidence>
<evidence type="ECO:0000313" key="28">
    <source>
        <dbReference type="RefSeq" id="XP_031564618.1"/>
    </source>
</evidence>
<dbReference type="RefSeq" id="XP_031564602.1">
    <property type="nucleotide sequence ID" value="XM_031708742.1"/>
</dbReference>
<keyword evidence="7 8" id="KW-0807">Transducer</keyword>
<evidence type="ECO:0000256" key="3">
    <source>
        <dbReference type="ARBA" id="ARBA00022989"/>
    </source>
</evidence>
<evidence type="ECO:0000313" key="23">
    <source>
        <dbReference type="RefSeq" id="XP_031564613.1"/>
    </source>
</evidence>
<evidence type="ECO:0000256" key="9">
    <source>
        <dbReference type="SAM" id="Phobius"/>
    </source>
</evidence>
<dbReference type="Gene3D" id="1.20.1070.10">
    <property type="entry name" value="Rhodopsin 7-helix transmembrane proteins"/>
    <property type="match status" value="1"/>
</dbReference>
<evidence type="ECO:0000313" key="17">
    <source>
        <dbReference type="RefSeq" id="XP_031564607.1"/>
    </source>
</evidence>
<keyword evidence="11" id="KW-1185">Reference proteome</keyword>
<dbReference type="RefSeq" id="XP_031564613.1">
    <property type="nucleotide sequence ID" value="XM_031708753.1"/>
</dbReference>
<feature type="transmembrane region" description="Helical" evidence="9">
    <location>
        <begin position="39"/>
        <end position="59"/>
    </location>
</feature>
<name>A0A6P8IBE0_ACTTE</name>
<dbReference type="Proteomes" id="UP000515163">
    <property type="component" value="Unplaced"/>
</dbReference>
<dbReference type="RefSeq" id="XP_031564608.1">
    <property type="nucleotide sequence ID" value="XM_031708748.1"/>
</dbReference>
<keyword evidence="2 8" id="KW-0812">Transmembrane</keyword>
<dbReference type="RefSeq" id="XP_031564607.1">
    <property type="nucleotide sequence ID" value="XM_031708747.1"/>
</dbReference>